<dbReference type="eggNOG" id="COG3250">
    <property type="taxonomic scope" value="Bacteria"/>
</dbReference>
<evidence type="ECO:0000256" key="1">
    <source>
        <dbReference type="PROSITE-ProRule" id="PRU01350"/>
    </source>
</evidence>
<dbReference type="PANTHER" id="PTHR38165:SF1">
    <property type="entry name" value="GLUCANASE B"/>
    <property type="match status" value="1"/>
</dbReference>
<sequence>MQPDVANPSDPSRNVLFDFSEFTYNDGGLYLNSSQVDMFAVPHTVSLVAQDGSTRVAGTLVPRGRNNVIQQIKGLADWQRSVIERSDGTVLRILAPAKAAVAGLMSTDYLDGEITRAWNAYTSKNLTIVPFGDRPNVKLEMPCGLLTRQATRWRVSTSQAPQMSGIAMEISSLPMIKRWGRSLGRSVPL</sequence>
<dbReference type="STRING" id="288705.RSal33209_2055"/>
<dbReference type="Proteomes" id="UP000002007">
    <property type="component" value="Chromosome"/>
</dbReference>
<dbReference type="PANTHER" id="PTHR38165">
    <property type="match status" value="1"/>
</dbReference>
<keyword evidence="1 3" id="KW-0378">Hydrolase</keyword>
<feature type="domain" description="GH64" evidence="2">
    <location>
        <begin position="1"/>
        <end position="179"/>
    </location>
</feature>
<reference evidence="4" key="1">
    <citation type="journal article" date="2008" name="J. Bacteriol.">
        <title>Genome sequence of the fish pathogen Renibacterium salmoninarum suggests reductive evolution away from an environmental Arthrobacter ancestor.</title>
        <authorList>
            <person name="Wiens G.D."/>
            <person name="Rockey D.D."/>
            <person name="Wu Z."/>
            <person name="Chang J."/>
            <person name="Levy R."/>
            <person name="Crane S."/>
            <person name="Chen D.S."/>
            <person name="Capri G.R."/>
            <person name="Burnett J.R."/>
            <person name="Sudheesh P.S."/>
            <person name="Schipma M.J."/>
            <person name="Burd H."/>
            <person name="Bhattacharyya A."/>
            <person name="Rhodes L.D."/>
            <person name="Kaul R."/>
            <person name="Strom M.S."/>
        </authorList>
    </citation>
    <scope>NUCLEOTIDE SEQUENCE [LARGE SCALE GENOMIC DNA]</scope>
    <source>
        <strain evidence="4">ATCC 33209 / DSM 20767 / JCM 11484 / NBRC 15589 / NCIMB 2235</strain>
    </source>
</reference>
<feature type="active site" description="Proton donor" evidence="1">
    <location>
        <position position="21"/>
    </location>
</feature>
<organism evidence="3 4">
    <name type="scientific">Renibacterium salmoninarum (strain ATCC 33209 / DSM 20767 / JCM 11484 / NBRC 15589 / NCIMB 2235)</name>
    <dbReference type="NCBI Taxonomy" id="288705"/>
    <lineage>
        <taxon>Bacteria</taxon>
        <taxon>Bacillati</taxon>
        <taxon>Actinomycetota</taxon>
        <taxon>Actinomycetes</taxon>
        <taxon>Micrococcales</taxon>
        <taxon>Micrococcaceae</taxon>
        <taxon>Renibacterium</taxon>
    </lineage>
</organism>
<keyword evidence="1 3" id="KW-0326">Glycosidase</keyword>
<dbReference type="InterPro" id="IPR037176">
    <property type="entry name" value="Osmotin/thaumatin-like_sf"/>
</dbReference>
<dbReference type="InterPro" id="IPR037398">
    <property type="entry name" value="Glyco_hydro_64_fam"/>
</dbReference>
<dbReference type="EC" id="3.2.1.39" evidence="3"/>
<dbReference type="GO" id="GO:0030246">
    <property type="term" value="F:carbohydrate binding"/>
    <property type="evidence" value="ECO:0007669"/>
    <property type="project" value="UniProtKB-UniRule"/>
</dbReference>
<dbReference type="KEGG" id="rsa:RSal33209_2055"/>
<keyword evidence="4" id="KW-1185">Reference proteome</keyword>
<feature type="active site" description="Proton acceptor" evidence="1">
    <location>
        <position position="37"/>
    </location>
</feature>
<accession>A9WSJ9</accession>
<comment type="similarity">
    <text evidence="1">Belongs to the glycosyl hydrolase 64 family.</text>
</comment>
<dbReference type="InterPro" id="IPR032477">
    <property type="entry name" value="Glyco_hydro_64"/>
</dbReference>
<dbReference type="Gene3D" id="2.60.110.10">
    <property type="entry name" value="Thaumatin"/>
    <property type="match status" value="1"/>
</dbReference>
<dbReference type="EMBL" id="CP000910">
    <property type="protein sequence ID" value="ABY23787.1"/>
    <property type="molecule type" value="Genomic_DNA"/>
</dbReference>
<dbReference type="CAZy" id="GH64">
    <property type="family name" value="Glycoside Hydrolase Family 64"/>
</dbReference>
<dbReference type="Pfam" id="PF16483">
    <property type="entry name" value="Glyco_hydro_64"/>
    <property type="match status" value="1"/>
</dbReference>
<dbReference type="GO" id="GO:0042973">
    <property type="term" value="F:glucan endo-1,3-beta-D-glucosidase activity"/>
    <property type="evidence" value="ECO:0007669"/>
    <property type="project" value="UniProtKB-EC"/>
</dbReference>
<evidence type="ECO:0000313" key="4">
    <source>
        <dbReference type="Proteomes" id="UP000002007"/>
    </source>
</evidence>
<proteinExistence type="inferred from homology"/>
<name>A9WSJ9_RENSM</name>
<evidence type="ECO:0000313" key="3">
    <source>
        <dbReference type="EMBL" id="ABY23787.1"/>
    </source>
</evidence>
<gene>
    <name evidence="3" type="ordered locus">RSal33209_2055</name>
</gene>
<dbReference type="AlphaFoldDB" id="A9WSJ9"/>
<dbReference type="HOGENOM" id="CLU_1433406_0_0_11"/>
<protein>
    <submittedName>
        <fullName evidence="3">Glucan endo-1,3-beta-glucosidase</fullName>
        <ecNumber evidence="3">3.2.1.39</ecNumber>
    </submittedName>
</protein>
<dbReference type="PROSITE" id="PS52006">
    <property type="entry name" value="GH64"/>
    <property type="match status" value="1"/>
</dbReference>
<evidence type="ECO:0000259" key="2">
    <source>
        <dbReference type="PROSITE" id="PS52006"/>
    </source>
</evidence>